<proteinExistence type="predicted"/>
<feature type="compositionally biased region" description="Basic and acidic residues" evidence="1">
    <location>
        <begin position="60"/>
        <end position="73"/>
    </location>
</feature>
<sequence length="89" mass="9825">MSTTLAEVKVIVTLNDDVIKHFLEQRANYHKPDKITSRSTNKCDLRLSGPPSGQGVGGGARDRDRRIPADFRADSLSSVPPTPQPQRKK</sequence>
<organism evidence="2 3">
    <name type="scientific">Plakobranchus ocellatus</name>
    <dbReference type="NCBI Taxonomy" id="259542"/>
    <lineage>
        <taxon>Eukaryota</taxon>
        <taxon>Metazoa</taxon>
        <taxon>Spiralia</taxon>
        <taxon>Lophotrochozoa</taxon>
        <taxon>Mollusca</taxon>
        <taxon>Gastropoda</taxon>
        <taxon>Heterobranchia</taxon>
        <taxon>Euthyneura</taxon>
        <taxon>Panpulmonata</taxon>
        <taxon>Sacoglossa</taxon>
        <taxon>Placobranchoidea</taxon>
        <taxon>Plakobranchidae</taxon>
        <taxon>Plakobranchus</taxon>
    </lineage>
</organism>
<feature type="region of interest" description="Disordered" evidence="1">
    <location>
        <begin position="28"/>
        <end position="89"/>
    </location>
</feature>
<evidence type="ECO:0000256" key="1">
    <source>
        <dbReference type="SAM" id="MobiDB-lite"/>
    </source>
</evidence>
<evidence type="ECO:0000313" key="2">
    <source>
        <dbReference type="EMBL" id="GFN98164.1"/>
    </source>
</evidence>
<dbReference type="Proteomes" id="UP000735302">
    <property type="component" value="Unassembled WGS sequence"/>
</dbReference>
<comment type="caution">
    <text evidence="2">The sequence shown here is derived from an EMBL/GenBank/DDBJ whole genome shotgun (WGS) entry which is preliminary data.</text>
</comment>
<dbReference type="EMBL" id="BLXT01002832">
    <property type="protein sequence ID" value="GFN98164.1"/>
    <property type="molecule type" value="Genomic_DNA"/>
</dbReference>
<reference evidence="2 3" key="1">
    <citation type="journal article" date="2021" name="Elife">
        <title>Chloroplast acquisition without the gene transfer in kleptoplastic sea slugs, Plakobranchus ocellatus.</title>
        <authorList>
            <person name="Maeda T."/>
            <person name="Takahashi S."/>
            <person name="Yoshida T."/>
            <person name="Shimamura S."/>
            <person name="Takaki Y."/>
            <person name="Nagai Y."/>
            <person name="Toyoda A."/>
            <person name="Suzuki Y."/>
            <person name="Arimoto A."/>
            <person name="Ishii H."/>
            <person name="Satoh N."/>
            <person name="Nishiyama T."/>
            <person name="Hasebe M."/>
            <person name="Maruyama T."/>
            <person name="Minagawa J."/>
            <person name="Obokata J."/>
            <person name="Shigenobu S."/>
        </authorList>
    </citation>
    <scope>NUCLEOTIDE SEQUENCE [LARGE SCALE GENOMIC DNA]</scope>
</reference>
<keyword evidence="3" id="KW-1185">Reference proteome</keyword>
<name>A0AAV3ZR09_9GAST</name>
<feature type="compositionally biased region" description="Basic and acidic residues" evidence="1">
    <location>
        <begin position="30"/>
        <end position="45"/>
    </location>
</feature>
<accession>A0AAV3ZR09</accession>
<dbReference type="AlphaFoldDB" id="A0AAV3ZR09"/>
<evidence type="ECO:0000313" key="3">
    <source>
        <dbReference type="Proteomes" id="UP000735302"/>
    </source>
</evidence>
<gene>
    <name evidence="2" type="ORF">PoB_002467000</name>
</gene>
<protein>
    <submittedName>
        <fullName evidence="2">Uncharacterized protein</fullName>
    </submittedName>
</protein>
<feature type="compositionally biased region" description="Pro residues" evidence="1">
    <location>
        <begin position="80"/>
        <end position="89"/>
    </location>
</feature>